<dbReference type="HOGENOM" id="CLU_1799643_0_0_1"/>
<reference evidence="1" key="2">
    <citation type="submission" date="2015-06" db="UniProtKB">
        <authorList>
            <consortium name="EnsemblPlants"/>
        </authorList>
    </citation>
    <scope>IDENTIFICATION</scope>
</reference>
<dbReference type="OMA" id="NRCEQFY"/>
<name>A0A0E0N2U0_ORYRU</name>
<dbReference type="EnsemblPlants" id="ORUFI01G35110.1">
    <property type="protein sequence ID" value="ORUFI01G35110.1"/>
    <property type="gene ID" value="ORUFI01G35110"/>
</dbReference>
<dbReference type="Gramene" id="ORUFI01G35110.1">
    <property type="protein sequence ID" value="ORUFI01G35110.1"/>
    <property type="gene ID" value="ORUFI01G35110"/>
</dbReference>
<keyword evidence="2" id="KW-1185">Reference proteome</keyword>
<organism evidence="1 2">
    <name type="scientific">Oryza rufipogon</name>
    <name type="common">Brownbeard rice</name>
    <name type="synonym">Asian wild rice</name>
    <dbReference type="NCBI Taxonomy" id="4529"/>
    <lineage>
        <taxon>Eukaryota</taxon>
        <taxon>Viridiplantae</taxon>
        <taxon>Streptophyta</taxon>
        <taxon>Embryophyta</taxon>
        <taxon>Tracheophyta</taxon>
        <taxon>Spermatophyta</taxon>
        <taxon>Magnoliopsida</taxon>
        <taxon>Liliopsida</taxon>
        <taxon>Poales</taxon>
        <taxon>Poaceae</taxon>
        <taxon>BOP clade</taxon>
        <taxon>Oryzoideae</taxon>
        <taxon>Oryzeae</taxon>
        <taxon>Oryzinae</taxon>
        <taxon>Oryza</taxon>
    </lineage>
</organism>
<evidence type="ECO:0000313" key="1">
    <source>
        <dbReference type="EnsemblPlants" id="ORUFI01G35110.1"/>
    </source>
</evidence>
<evidence type="ECO:0000313" key="2">
    <source>
        <dbReference type="Proteomes" id="UP000008022"/>
    </source>
</evidence>
<dbReference type="Proteomes" id="UP000008022">
    <property type="component" value="Unassembled WGS sequence"/>
</dbReference>
<reference evidence="2" key="1">
    <citation type="submission" date="2013-06" db="EMBL/GenBank/DDBJ databases">
        <authorList>
            <person name="Zhao Q."/>
        </authorList>
    </citation>
    <scope>NUCLEOTIDE SEQUENCE</scope>
    <source>
        <strain evidence="2">cv. W1943</strain>
    </source>
</reference>
<accession>A0A0E0N2U0</accession>
<proteinExistence type="predicted"/>
<dbReference type="AlphaFoldDB" id="A0A0E0N2U0"/>
<protein>
    <submittedName>
        <fullName evidence="1">Uncharacterized protein</fullName>
    </submittedName>
</protein>
<sequence>MLADAAPCRPSPTSLADDWKTGLAAVIERLNAIHGQISDLNNQQQAHHVAIQRLERAGNDNAPHHGGCDADSDSFTLGHGGDGCHGDRPPCYHKLDFPKFDRKGDPIHFLNRCEQFYRGPCTLKEEKVWLAFYHLLDGTHHHHH</sequence>